<organism evidence="2 3">
    <name type="scientific">Pontibacter saemangeumensis</name>
    <dbReference type="NCBI Taxonomy" id="1084525"/>
    <lineage>
        <taxon>Bacteria</taxon>
        <taxon>Pseudomonadati</taxon>
        <taxon>Bacteroidota</taxon>
        <taxon>Cytophagia</taxon>
        <taxon>Cytophagales</taxon>
        <taxon>Hymenobacteraceae</taxon>
        <taxon>Pontibacter</taxon>
    </lineage>
</organism>
<accession>A0ABP8LND1</accession>
<protein>
    <recommendedName>
        <fullName evidence="1">Hemerythrin-like domain-containing protein</fullName>
    </recommendedName>
</protein>
<gene>
    <name evidence="2" type="ORF">GCM10023188_20270</name>
</gene>
<evidence type="ECO:0000313" key="2">
    <source>
        <dbReference type="EMBL" id="GAA4432097.1"/>
    </source>
</evidence>
<dbReference type="Pfam" id="PF01814">
    <property type="entry name" value="Hemerythrin"/>
    <property type="match status" value="1"/>
</dbReference>
<name>A0ABP8LND1_9BACT</name>
<dbReference type="InterPro" id="IPR012312">
    <property type="entry name" value="Hemerythrin-like"/>
</dbReference>
<keyword evidence="3" id="KW-1185">Reference proteome</keyword>
<reference evidence="3" key="1">
    <citation type="journal article" date="2019" name="Int. J. Syst. Evol. Microbiol.">
        <title>The Global Catalogue of Microorganisms (GCM) 10K type strain sequencing project: providing services to taxonomists for standard genome sequencing and annotation.</title>
        <authorList>
            <consortium name="The Broad Institute Genomics Platform"/>
            <consortium name="The Broad Institute Genome Sequencing Center for Infectious Disease"/>
            <person name="Wu L."/>
            <person name="Ma J."/>
        </authorList>
    </citation>
    <scope>NUCLEOTIDE SEQUENCE [LARGE SCALE GENOMIC DNA]</scope>
    <source>
        <strain evidence="3">JCM 17926</strain>
    </source>
</reference>
<sequence>MKRHESIAPISRQHHEGLLAARLLQHGAPPYKGMPTTAAAKRDYILDLLQRHLRLHFTLEEATVFALAAAFSEDLRRQTEELQAEHRQLEALILALPQITEDLLPDKLHEVGKLLERHIRKEERVFFEQVQGDMTEQELQQLQEMVARHMH</sequence>
<evidence type="ECO:0000313" key="3">
    <source>
        <dbReference type="Proteomes" id="UP001500552"/>
    </source>
</evidence>
<comment type="caution">
    <text evidence="2">The sequence shown here is derived from an EMBL/GenBank/DDBJ whole genome shotgun (WGS) entry which is preliminary data.</text>
</comment>
<evidence type="ECO:0000259" key="1">
    <source>
        <dbReference type="Pfam" id="PF01814"/>
    </source>
</evidence>
<dbReference type="EMBL" id="BAABHC010000011">
    <property type="protein sequence ID" value="GAA4432097.1"/>
    <property type="molecule type" value="Genomic_DNA"/>
</dbReference>
<feature type="domain" description="Hemerythrin-like" evidence="1">
    <location>
        <begin position="24"/>
        <end position="129"/>
    </location>
</feature>
<dbReference type="RefSeq" id="WP_345158781.1">
    <property type="nucleotide sequence ID" value="NZ_BAABHC010000011.1"/>
</dbReference>
<proteinExistence type="predicted"/>
<dbReference type="Proteomes" id="UP001500552">
    <property type="component" value="Unassembled WGS sequence"/>
</dbReference>
<dbReference type="Gene3D" id="1.20.120.520">
    <property type="entry name" value="nmb1532 protein domain like"/>
    <property type="match status" value="1"/>
</dbReference>